<accession>A0A1J5NVJ0</accession>
<evidence type="ECO:0000313" key="2">
    <source>
        <dbReference type="EMBL" id="OIQ59775.1"/>
    </source>
</evidence>
<gene>
    <name evidence="2" type="ORF">MOTE_10310</name>
</gene>
<organism evidence="2 3">
    <name type="scientific">Neomoorella thermoacetica</name>
    <name type="common">Clostridium thermoaceticum</name>
    <dbReference type="NCBI Taxonomy" id="1525"/>
    <lineage>
        <taxon>Bacteria</taxon>
        <taxon>Bacillati</taxon>
        <taxon>Bacillota</taxon>
        <taxon>Clostridia</taxon>
        <taxon>Neomoorellales</taxon>
        <taxon>Neomoorellaceae</taxon>
        <taxon>Neomoorella</taxon>
    </lineage>
</organism>
<keyword evidence="1" id="KW-0812">Transmembrane</keyword>
<proteinExistence type="predicted"/>
<evidence type="ECO:0000256" key="1">
    <source>
        <dbReference type="SAM" id="Phobius"/>
    </source>
</evidence>
<evidence type="ECO:0000313" key="3">
    <source>
        <dbReference type="Proteomes" id="UP000182811"/>
    </source>
</evidence>
<keyword evidence="1" id="KW-0472">Membrane</keyword>
<sequence length="113" mass="12783">MVKRISSYTVLRVFIANQTLKAWFSYAVPFLFWFSLMLYGIGVLMSMILTLAWGDSLPTHIHFIDIFLLAFLAPIAGLIFAACYRLLFPKTGFLNVLDKNREGIIVFKRGGGS</sequence>
<comment type="caution">
    <text evidence="2">The sequence shown here is derived from an EMBL/GenBank/DDBJ whole genome shotgun (WGS) entry which is preliminary data.</text>
</comment>
<dbReference type="EMBL" id="MDDC01000007">
    <property type="protein sequence ID" value="OIQ59775.1"/>
    <property type="molecule type" value="Genomic_DNA"/>
</dbReference>
<reference evidence="2 3" key="1">
    <citation type="submission" date="2016-08" db="EMBL/GenBank/DDBJ databases">
        <title>Genome-based comparison of Moorella thermoacetic strains.</title>
        <authorList>
            <person name="Poehlein A."/>
            <person name="Bengelsdorf F.R."/>
            <person name="Esser C."/>
            <person name="Duerre P."/>
            <person name="Daniel R."/>
        </authorList>
    </citation>
    <scope>NUCLEOTIDE SEQUENCE [LARGE SCALE GENOMIC DNA]</scope>
    <source>
        <strain evidence="2 3">DSM 21394</strain>
    </source>
</reference>
<protein>
    <submittedName>
        <fullName evidence="2">Uncharacterized protein</fullName>
    </submittedName>
</protein>
<name>A0A1J5NVJ0_NEOTH</name>
<keyword evidence="1" id="KW-1133">Transmembrane helix</keyword>
<dbReference type="Proteomes" id="UP000182811">
    <property type="component" value="Unassembled WGS sequence"/>
</dbReference>
<dbReference type="AlphaFoldDB" id="A0A1J5NVJ0"/>
<feature type="transmembrane region" description="Helical" evidence="1">
    <location>
        <begin position="66"/>
        <end position="87"/>
    </location>
</feature>
<feature type="transmembrane region" description="Helical" evidence="1">
    <location>
        <begin position="30"/>
        <end position="54"/>
    </location>
</feature>